<dbReference type="SUPFAM" id="SSF54928">
    <property type="entry name" value="RNA-binding domain, RBD"/>
    <property type="match status" value="1"/>
</dbReference>
<evidence type="ECO:0000313" key="3">
    <source>
        <dbReference type="Proteomes" id="UP001295684"/>
    </source>
</evidence>
<feature type="compositionally biased region" description="Pro residues" evidence="1">
    <location>
        <begin position="16"/>
        <end position="30"/>
    </location>
</feature>
<comment type="caution">
    <text evidence="2">The sequence shown here is derived from an EMBL/GenBank/DDBJ whole genome shotgun (WGS) entry which is preliminary data.</text>
</comment>
<feature type="region of interest" description="Disordered" evidence="1">
    <location>
        <begin position="1"/>
        <end position="92"/>
    </location>
</feature>
<protein>
    <recommendedName>
        <fullName evidence="4">RRM domain-containing protein</fullName>
    </recommendedName>
</protein>
<feature type="compositionally biased region" description="Basic and acidic residues" evidence="1">
    <location>
        <begin position="48"/>
        <end position="60"/>
    </location>
</feature>
<evidence type="ECO:0000313" key="2">
    <source>
        <dbReference type="EMBL" id="CAI2364895.1"/>
    </source>
</evidence>
<sequence length="407" mass="46750">MGSSCCPSSDSENTDQPPPNKSEEPSPGPLQKPSQEFVPSCFDSYGEITDKTVFEEEEKGRKKGLGEWGNRRETSNKEYKEENHTGYSVYGSSKHSYLKKSSRTFYPTQDSPPVQDGGLNKIYTQYVNYFLNQGLSFTDSKAWASYYVSLRNYKQQQPFSDEENQSSDSFEIKEILTRGHNNTKKYKGTRHKNDKSSGNGYYNEIGYYFNPDGTFYDKDGFFHNTNKDNLKNESKLQEEVDPSQADSSDSDFEISSLGPEMGYKPQFQHKNQYGSGNLKDSVEIPKNTHSDSDLSAYIEYVTTYKYYDDLEYLYNTRKNSVTFVLENLPPKLSKASLVKYFYDQGVDTRRIEVQRRTGTTAIVQAFSIPIAIQVLQQCGNYLKGRVLLIEIDQEDERMRLERLIEAL</sequence>
<gene>
    <name evidence="2" type="ORF">ECRASSUSDP1_LOCUS6245</name>
</gene>
<feature type="compositionally biased region" description="Basic and acidic residues" evidence="1">
    <location>
        <begin position="69"/>
        <end position="84"/>
    </location>
</feature>
<name>A0AAD1UBG2_EUPCR</name>
<dbReference type="InterPro" id="IPR035979">
    <property type="entry name" value="RBD_domain_sf"/>
</dbReference>
<proteinExistence type="predicted"/>
<feature type="compositionally biased region" description="Polar residues" evidence="1">
    <location>
        <begin position="1"/>
        <end position="15"/>
    </location>
</feature>
<evidence type="ECO:0008006" key="4">
    <source>
        <dbReference type="Google" id="ProtNLM"/>
    </source>
</evidence>
<dbReference type="EMBL" id="CAMPGE010006050">
    <property type="protein sequence ID" value="CAI2364895.1"/>
    <property type="molecule type" value="Genomic_DNA"/>
</dbReference>
<dbReference type="AlphaFoldDB" id="A0AAD1UBG2"/>
<keyword evidence="3" id="KW-1185">Reference proteome</keyword>
<accession>A0AAD1UBG2</accession>
<evidence type="ECO:0000256" key="1">
    <source>
        <dbReference type="SAM" id="MobiDB-lite"/>
    </source>
</evidence>
<feature type="region of interest" description="Disordered" evidence="1">
    <location>
        <begin position="234"/>
        <end position="284"/>
    </location>
</feature>
<dbReference type="GO" id="GO:0003676">
    <property type="term" value="F:nucleic acid binding"/>
    <property type="evidence" value="ECO:0007669"/>
    <property type="project" value="InterPro"/>
</dbReference>
<dbReference type="Proteomes" id="UP001295684">
    <property type="component" value="Unassembled WGS sequence"/>
</dbReference>
<reference evidence="2" key="1">
    <citation type="submission" date="2023-07" db="EMBL/GenBank/DDBJ databases">
        <authorList>
            <consortium name="AG Swart"/>
            <person name="Singh M."/>
            <person name="Singh A."/>
            <person name="Seah K."/>
            <person name="Emmerich C."/>
        </authorList>
    </citation>
    <scope>NUCLEOTIDE SEQUENCE</scope>
    <source>
        <strain evidence="2">DP1</strain>
    </source>
</reference>
<organism evidence="2 3">
    <name type="scientific">Euplotes crassus</name>
    <dbReference type="NCBI Taxonomy" id="5936"/>
    <lineage>
        <taxon>Eukaryota</taxon>
        <taxon>Sar</taxon>
        <taxon>Alveolata</taxon>
        <taxon>Ciliophora</taxon>
        <taxon>Intramacronucleata</taxon>
        <taxon>Spirotrichea</taxon>
        <taxon>Hypotrichia</taxon>
        <taxon>Euplotida</taxon>
        <taxon>Euplotidae</taxon>
        <taxon>Moneuplotes</taxon>
    </lineage>
</organism>